<sequence length="193" mass="21498">RFQSRVKRGARYYQLHWSSIVETCLQKRASIKSTIVFGYIKQWSCIRSPSPSLNGRTKSFFVGLSSNFAKVSAGRLQLSATSGGVNSAAPALLLATQMQCWVLVGLMSDAAERIMAVCDKLLPTWRRRPRCTSITHCHCDALAKEKHVLGTKEVCGNEQLRTMELGYRANRGAGLRSDMCARKFRKLACTSYA</sequence>
<comment type="caution">
    <text evidence="1">The sequence shown here is derived from an EMBL/GenBank/DDBJ whole genome shotgun (WGS) entry which is preliminary data.</text>
</comment>
<dbReference type="AlphaFoldDB" id="A0A8S9U399"/>
<reference evidence="1" key="1">
    <citation type="submission" date="2020-03" db="EMBL/GenBank/DDBJ databases">
        <title>Hybrid Assembly of Korean Phytophthora infestans isolates.</title>
        <authorList>
            <person name="Prokchorchik M."/>
            <person name="Lee Y."/>
            <person name="Seo J."/>
            <person name="Cho J.-H."/>
            <person name="Park Y.-E."/>
            <person name="Jang D.-C."/>
            <person name="Im J.-S."/>
            <person name="Choi J.-G."/>
            <person name="Park H.-J."/>
            <person name="Lee G.-B."/>
            <person name="Lee Y.-G."/>
            <person name="Hong S.-Y."/>
            <person name="Cho K."/>
            <person name="Sohn K.H."/>
        </authorList>
    </citation>
    <scope>NUCLEOTIDE SEQUENCE</scope>
    <source>
        <strain evidence="1">KR_2_A2</strain>
    </source>
</reference>
<dbReference type="EMBL" id="JAACNO010002359">
    <property type="protein sequence ID" value="KAF4133847.1"/>
    <property type="molecule type" value="Genomic_DNA"/>
</dbReference>
<dbReference type="Proteomes" id="UP000704712">
    <property type="component" value="Unassembled WGS sequence"/>
</dbReference>
<evidence type="ECO:0000313" key="1">
    <source>
        <dbReference type="EMBL" id="KAF4133847.1"/>
    </source>
</evidence>
<proteinExistence type="predicted"/>
<protein>
    <submittedName>
        <fullName evidence="1">Uncharacterized protein</fullName>
    </submittedName>
</protein>
<feature type="non-terminal residue" evidence="1">
    <location>
        <position position="1"/>
    </location>
</feature>
<accession>A0A8S9U399</accession>
<name>A0A8S9U399_PHYIN</name>
<evidence type="ECO:0000313" key="2">
    <source>
        <dbReference type="Proteomes" id="UP000704712"/>
    </source>
</evidence>
<gene>
    <name evidence="1" type="ORF">GN958_ATG17184</name>
</gene>
<organism evidence="1 2">
    <name type="scientific">Phytophthora infestans</name>
    <name type="common">Potato late blight agent</name>
    <name type="synonym">Botrytis infestans</name>
    <dbReference type="NCBI Taxonomy" id="4787"/>
    <lineage>
        <taxon>Eukaryota</taxon>
        <taxon>Sar</taxon>
        <taxon>Stramenopiles</taxon>
        <taxon>Oomycota</taxon>
        <taxon>Peronosporomycetes</taxon>
        <taxon>Peronosporales</taxon>
        <taxon>Peronosporaceae</taxon>
        <taxon>Phytophthora</taxon>
    </lineage>
</organism>